<evidence type="ECO:0000313" key="10">
    <source>
        <dbReference type="EMBL" id="GGF06828.1"/>
    </source>
</evidence>
<keyword evidence="11" id="KW-1185">Reference proteome</keyword>
<dbReference type="Gene3D" id="3.30.360.10">
    <property type="entry name" value="Dihydrodipicolinate Reductase, domain 2"/>
    <property type="match status" value="1"/>
</dbReference>
<dbReference type="GO" id="GO:0004345">
    <property type="term" value="F:glucose-6-phosphate dehydrogenase activity"/>
    <property type="evidence" value="ECO:0007669"/>
    <property type="project" value="UniProtKB-UniRule"/>
</dbReference>
<dbReference type="EC" id="1.1.1.49" evidence="7"/>
<comment type="function">
    <text evidence="7">Catalyzes the oxidation of glucose 6-phosphate to 6-phosphogluconolactone.</text>
</comment>
<dbReference type="InterPro" id="IPR022674">
    <property type="entry name" value="G6P_DH_NAD-bd"/>
</dbReference>
<evidence type="ECO:0000256" key="3">
    <source>
        <dbReference type="ARBA" id="ARBA00022526"/>
    </source>
</evidence>
<feature type="binding site" evidence="7">
    <location>
        <position position="353"/>
    </location>
    <ligand>
        <name>substrate</name>
    </ligand>
</feature>
<accession>A0A8J2YRP4</accession>
<feature type="binding site" evidence="7">
    <location>
        <begin position="20"/>
        <end position="27"/>
    </location>
    <ligand>
        <name>NADP(+)</name>
        <dbReference type="ChEBI" id="CHEBI:58349"/>
    </ligand>
</feature>
<reference evidence="10" key="2">
    <citation type="submission" date="2020-09" db="EMBL/GenBank/DDBJ databases">
        <authorList>
            <person name="Sun Q."/>
            <person name="Zhou Y."/>
        </authorList>
    </citation>
    <scope>NUCLEOTIDE SEQUENCE</scope>
    <source>
        <strain evidence="10">CGMCC 1.15725</strain>
    </source>
</reference>
<dbReference type="PIRSF" id="PIRSF000110">
    <property type="entry name" value="G6PD"/>
    <property type="match status" value="1"/>
</dbReference>
<evidence type="ECO:0000256" key="2">
    <source>
        <dbReference type="ARBA" id="ARBA00009975"/>
    </source>
</evidence>
<comment type="caution">
    <text evidence="7">Lacks conserved residue(s) required for the propagation of feature annotation.</text>
</comment>
<feature type="binding site" evidence="7">
    <location>
        <position position="195"/>
    </location>
    <ligand>
        <name>substrate</name>
    </ligand>
</feature>
<dbReference type="PANTHER" id="PTHR23429">
    <property type="entry name" value="GLUCOSE-6-PHOSPHATE 1-DEHYDROGENASE G6PD"/>
    <property type="match status" value="1"/>
</dbReference>
<evidence type="ECO:0000256" key="7">
    <source>
        <dbReference type="HAMAP-Rule" id="MF_00966"/>
    </source>
</evidence>
<keyword evidence="6 7" id="KW-0119">Carbohydrate metabolism</keyword>
<dbReference type="PROSITE" id="PS00069">
    <property type="entry name" value="G6P_DEHYDROGENASE"/>
    <property type="match status" value="1"/>
</dbReference>
<feature type="domain" description="Glucose-6-phosphate dehydrogenase C-terminal" evidence="9">
    <location>
        <begin position="202"/>
        <end position="501"/>
    </location>
</feature>
<gene>
    <name evidence="7 10" type="primary">zwf</name>
    <name evidence="10" type="ORF">GCM10011611_10410</name>
</gene>
<dbReference type="Pfam" id="PF00479">
    <property type="entry name" value="G6PD_N"/>
    <property type="match status" value="1"/>
</dbReference>
<evidence type="ECO:0000256" key="4">
    <source>
        <dbReference type="ARBA" id="ARBA00022857"/>
    </source>
</evidence>
<dbReference type="HAMAP" id="MF_00966">
    <property type="entry name" value="G6PD"/>
    <property type="match status" value="1"/>
</dbReference>
<comment type="caution">
    <text evidence="10">The sequence shown here is derived from an EMBL/GenBank/DDBJ whole genome shotgun (WGS) entry which is preliminary data.</text>
</comment>
<dbReference type="Pfam" id="PF02781">
    <property type="entry name" value="G6PD_C"/>
    <property type="match status" value="1"/>
</dbReference>
<dbReference type="InterPro" id="IPR019796">
    <property type="entry name" value="G6P_DH_AS"/>
</dbReference>
<dbReference type="PANTHER" id="PTHR23429:SF0">
    <property type="entry name" value="GLUCOSE-6-PHOSPHATE 1-DEHYDROGENASE"/>
    <property type="match status" value="1"/>
</dbReference>
<comment type="similarity">
    <text evidence="2 7">Belongs to the glucose-6-phosphate dehydrogenase family.</text>
</comment>
<feature type="binding site" evidence="7">
    <location>
        <position position="54"/>
    </location>
    <ligand>
        <name>NADP(+)</name>
        <dbReference type="ChEBI" id="CHEBI:58349"/>
    </ligand>
</feature>
<dbReference type="GO" id="GO:0009051">
    <property type="term" value="P:pentose-phosphate shunt, oxidative branch"/>
    <property type="evidence" value="ECO:0007669"/>
    <property type="project" value="TreeGrafter"/>
</dbReference>
<feature type="domain" description="Glucose-6-phosphate dehydrogenase NAD-binding" evidence="8">
    <location>
        <begin position="17"/>
        <end position="200"/>
    </location>
</feature>
<feature type="active site" description="Proton acceptor" evidence="7">
    <location>
        <position position="253"/>
    </location>
</feature>
<dbReference type="GO" id="GO:0006006">
    <property type="term" value="P:glucose metabolic process"/>
    <property type="evidence" value="ECO:0007669"/>
    <property type="project" value="UniProtKB-KW"/>
</dbReference>
<feature type="binding site" evidence="7">
    <location>
        <position position="191"/>
    </location>
    <ligand>
        <name>substrate</name>
    </ligand>
</feature>
<evidence type="ECO:0000259" key="9">
    <source>
        <dbReference type="Pfam" id="PF02781"/>
    </source>
</evidence>
<dbReference type="AlphaFoldDB" id="A0A8J2YRP4"/>
<dbReference type="SUPFAM" id="SSF51735">
    <property type="entry name" value="NAD(P)-binding Rossmann-fold domains"/>
    <property type="match status" value="1"/>
</dbReference>
<dbReference type="PRINTS" id="PR00079">
    <property type="entry name" value="G6PDHDRGNASE"/>
</dbReference>
<comment type="catalytic activity">
    <reaction evidence="7">
        <text>D-glucose 6-phosphate + NADP(+) = 6-phospho-D-glucono-1,5-lactone + NADPH + H(+)</text>
        <dbReference type="Rhea" id="RHEA:15841"/>
        <dbReference type="ChEBI" id="CHEBI:15378"/>
        <dbReference type="ChEBI" id="CHEBI:57783"/>
        <dbReference type="ChEBI" id="CHEBI:57955"/>
        <dbReference type="ChEBI" id="CHEBI:58349"/>
        <dbReference type="ChEBI" id="CHEBI:61548"/>
        <dbReference type="EC" id="1.1.1.49"/>
    </reaction>
</comment>
<keyword evidence="5 7" id="KW-0560">Oxidoreductase</keyword>
<sequence>MASIFKTGRQADPCTMVIFGASGDLTKRLLVPALYNLKHAGLLPEGFRLIGIARSPLDDETFRQEFTKAITEFATTDVDMAEWEDLVARVTYHSGAFDDPATYQTLADDLAEAAGGPDAIGNCLFYLATAPEFFAPIVERLAAAGLTREQGETWRRVIVEKPFGHDLVSARALNADLLAVLNERQIYRIDHYLGKETVQNIMVFRFANGIFEPLWNRDHIDHVQITVAETVGVEGRGSFYEQTGALRDMVPNHLFQLLSFIAMEAPTSFAADALRSEKVKVLDSVRPIDPASVPMDAVRGQYGAGVLAEKPVWAYRAEPRIAADSVTETYAALKLNIDNWRWAGVPFYMRTGKRLRRRMSEIAIQFKRAPIAVFRDTPVEDVGSNLLVLRIQPDEGVSLQFGAKIPGTALDIGNVKMNFQYQDYFQSAPSTGYETLIYDAMIGDATLFQRADNVEAGWRVVQPVLDVWASRRPRDFPNYEAGTQGPRQADELLARDGRVWRKI</sequence>
<dbReference type="Gene3D" id="3.40.50.720">
    <property type="entry name" value="NAD(P)-binding Rossmann-like Domain"/>
    <property type="match status" value="1"/>
</dbReference>
<dbReference type="SUPFAM" id="SSF55347">
    <property type="entry name" value="Glyceraldehyde-3-phosphate dehydrogenase-like, C-terminal domain"/>
    <property type="match status" value="1"/>
</dbReference>
<evidence type="ECO:0000256" key="5">
    <source>
        <dbReference type="ARBA" id="ARBA00023002"/>
    </source>
</evidence>
<dbReference type="UniPathway" id="UPA00115">
    <property type="reaction ID" value="UER00408"/>
</dbReference>
<keyword evidence="3 7" id="KW-0313">Glucose metabolism</keyword>
<evidence type="ECO:0000256" key="1">
    <source>
        <dbReference type="ARBA" id="ARBA00004937"/>
    </source>
</evidence>
<dbReference type="GO" id="GO:0005829">
    <property type="term" value="C:cytosol"/>
    <property type="evidence" value="ECO:0007669"/>
    <property type="project" value="TreeGrafter"/>
</dbReference>
<dbReference type="GO" id="GO:0050661">
    <property type="term" value="F:NADP binding"/>
    <property type="evidence" value="ECO:0007669"/>
    <property type="project" value="UniProtKB-UniRule"/>
</dbReference>
<evidence type="ECO:0000313" key="11">
    <source>
        <dbReference type="Proteomes" id="UP000646365"/>
    </source>
</evidence>
<protein>
    <recommendedName>
        <fullName evidence="7">Glucose-6-phosphate 1-dehydrogenase</fullName>
        <shortName evidence="7">G6PD</shortName>
        <ecNumber evidence="7">1.1.1.49</ecNumber>
    </recommendedName>
</protein>
<evidence type="ECO:0000256" key="6">
    <source>
        <dbReference type="ARBA" id="ARBA00023277"/>
    </source>
</evidence>
<dbReference type="InterPro" id="IPR036291">
    <property type="entry name" value="NAD(P)-bd_dom_sf"/>
</dbReference>
<reference evidence="10" key="1">
    <citation type="journal article" date="2014" name="Int. J. Syst. Evol. Microbiol.">
        <title>Complete genome sequence of Corynebacterium casei LMG S-19264T (=DSM 44701T), isolated from a smear-ripened cheese.</title>
        <authorList>
            <consortium name="US DOE Joint Genome Institute (JGI-PGF)"/>
            <person name="Walter F."/>
            <person name="Albersmeier A."/>
            <person name="Kalinowski J."/>
            <person name="Ruckert C."/>
        </authorList>
    </citation>
    <scope>NUCLEOTIDE SEQUENCE</scope>
    <source>
        <strain evidence="10">CGMCC 1.15725</strain>
    </source>
</reference>
<comment type="pathway">
    <text evidence="1 7">Carbohydrate degradation; pentose phosphate pathway; D-ribulose 5-phosphate from D-glucose 6-phosphate (oxidative stage): step 1/3.</text>
</comment>
<dbReference type="EMBL" id="BMJQ01000002">
    <property type="protein sequence ID" value="GGF06828.1"/>
    <property type="molecule type" value="Genomic_DNA"/>
</dbReference>
<dbReference type="Proteomes" id="UP000646365">
    <property type="component" value="Unassembled WGS sequence"/>
</dbReference>
<keyword evidence="4 7" id="KW-0521">NADP</keyword>
<organism evidence="10 11">
    <name type="scientific">Aliidongia dinghuensis</name>
    <dbReference type="NCBI Taxonomy" id="1867774"/>
    <lineage>
        <taxon>Bacteria</taxon>
        <taxon>Pseudomonadati</taxon>
        <taxon>Pseudomonadota</taxon>
        <taxon>Alphaproteobacteria</taxon>
        <taxon>Rhodospirillales</taxon>
        <taxon>Dongiaceae</taxon>
        <taxon>Aliidongia</taxon>
    </lineage>
</organism>
<dbReference type="InterPro" id="IPR001282">
    <property type="entry name" value="G6P_DH"/>
</dbReference>
<name>A0A8J2YRP4_9PROT</name>
<feature type="binding site" evidence="7">
    <location>
        <position position="161"/>
    </location>
    <ligand>
        <name>NADP(+)</name>
        <dbReference type="ChEBI" id="CHEBI:58349"/>
    </ligand>
</feature>
<evidence type="ECO:0000259" key="8">
    <source>
        <dbReference type="Pfam" id="PF00479"/>
    </source>
</evidence>
<dbReference type="NCBIfam" id="TIGR00871">
    <property type="entry name" value="zwf"/>
    <property type="match status" value="1"/>
</dbReference>
<proteinExistence type="inferred from homology"/>
<feature type="binding site" evidence="7">
    <location>
        <position position="248"/>
    </location>
    <ligand>
        <name>substrate</name>
    </ligand>
</feature>
<feature type="binding site" evidence="7">
    <location>
        <position position="229"/>
    </location>
    <ligand>
        <name>substrate</name>
    </ligand>
</feature>
<dbReference type="RefSeq" id="WP_189043194.1">
    <property type="nucleotide sequence ID" value="NZ_BMJQ01000002.1"/>
</dbReference>
<dbReference type="InterPro" id="IPR022675">
    <property type="entry name" value="G6P_DH_C"/>
</dbReference>